<dbReference type="InterPro" id="IPR005119">
    <property type="entry name" value="LysR_subst-bd"/>
</dbReference>
<dbReference type="InterPro" id="IPR000847">
    <property type="entry name" value="LysR_HTH_N"/>
</dbReference>
<dbReference type="SUPFAM" id="SSF53850">
    <property type="entry name" value="Periplasmic binding protein-like II"/>
    <property type="match status" value="1"/>
</dbReference>
<dbReference type="InterPro" id="IPR036390">
    <property type="entry name" value="WH_DNA-bd_sf"/>
</dbReference>
<dbReference type="FunFam" id="1.10.10.10:FF:000001">
    <property type="entry name" value="LysR family transcriptional regulator"/>
    <property type="match status" value="1"/>
</dbReference>
<evidence type="ECO:0000259" key="5">
    <source>
        <dbReference type="PROSITE" id="PS50931"/>
    </source>
</evidence>
<dbReference type="PROSITE" id="PS50931">
    <property type="entry name" value="HTH_LYSR"/>
    <property type="match status" value="1"/>
</dbReference>
<proteinExistence type="inferred from homology"/>
<dbReference type="PANTHER" id="PTHR30126">
    <property type="entry name" value="HTH-TYPE TRANSCRIPTIONAL REGULATOR"/>
    <property type="match status" value="1"/>
</dbReference>
<dbReference type="InterPro" id="IPR036388">
    <property type="entry name" value="WH-like_DNA-bd_sf"/>
</dbReference>
<evidence type="ECO:0000256" key="4">
    <source>
        <dbReference type="ARBA" id="ARBA00023163"/>
    </source>
</evidence>
<dbReference type="GO" id="GO:0000976">
    <property type="term" value="F:transcription cis-regulatory region binding"/>
    <property type="evidence" value="ECO:0007669"/>
    <property type="project" value="TreeGrafter"/>
</dbReference>
<keyword evidence="2" id="KW-0805">Transcription regulation</keyword>
<dbReference type="PANTHER" id="PTHR30126:SF94">
    <property type="entry name" value="LYSR FAMILY TRANSCRIPTIONAL REGULATOR"/>
    <property type="match status" value="1"/>
</dbReference>
<dbReference type="RefSeq" id="WP_330079790.1">
    <property type="nucleotide sequence ID" value="NZ_JAZDCU010000007.1"/>
</dbReference>
<accession>A0AB35WRX3</accession>
<evidence type="ECO:0000256" key="3">
    <source>
        <dbReference type="ARBA" id="ARBA00023125"/>
    </source>
</evidence>
<keyword evidence="4" id="KW-0804">Transcription</keyword>
<dbReference type="AlphaFoldDB" id="A0AB35WRX3"/>
<feature type="domain" description="HTH lysR-type" evidence="5">
    <location>
        <begin position="5"/>
        <end position="62"/>
    </location>
</feature>
<keyword evidence="3" id="KW-0238">DNA-binding</keyword>
<evidence type="ECO:0000313" key="7">
    <source>
        <dbReference type="Proteomes" id="UP001307839"/>
    </source>
</evidence>
<dbReference type="Gene3D" id="1.10.10.10">
    <property type="entry name" value="Winged helix-like DNA-binding domain superfamily/Winged helix DNA-binding domain"/>
    <property type="match status" value="1"/>
</dbReference>
<comment type="similarity">
    <text evidence="1">Belongs to the LysR transcriptional regulatory family.</text>
</comment>
<dbReference type="PRINTS" id="PR00039">
    <property type="entry name" value="HTHLYSR"/>
</dbReference>
<dbReference type="SUPFAM" id="SSF46785">
    <property type="entry name" value="Winged helix' DNA-binding domain"/>
    <property type="match status" value="1"/>
</dbReference>
<dbReference type="Proteomes" id="UP001307839">
    <property type="component" value="Unassembled WGS sequence"/>
</dbReference>
<dbReference type="Gene3D" id="3.40.190.290">
    <property type="match status" value="1"/>
</dbReference>
<dbReference type="Pfam" id="PF00126">
    <property type="entry name" value="HTH_1"/>
    <property type="match status" value="1"/>
</dbReference>
<name>A0AB35WRX3_9PSED</name>
<dbReference type="Pfam" id="PF03466">
    <property type="entry name" value="LysR_substrate"/>
    <property type="match status" value="1"/>
</dbReference>
<evidence type="ECO:0000256" key="2">
    <source>
        <dbReference type="ARBA" id="ARBA00023015"/>
    </source>
</evidence>
<evidence type="ECO:0000256" key="1">
    <source>
        <dbReference type="ARBA" id="ARBA00009437"/>
    </source>
</evidence>
<dbReference type="EMBL" id="JAZDQP010000008">
    <property type="protein sequence ID" value="MEE1867353.1"/>
    <property type="molecule type" value="Genomic_DNA"/>
</dbReference>
<keyword evidence="7" id="KW-1185">Reference proteome</keyword>
<gene>
    <name evidence="6" type="ORF">V0R53_13210</name>
</gene>
<dbReference type="GO" id="GO:0003700">
    <property type="term" value="F:DNA-binding transcription factor activity"/>
    <property type="evidence" value="ECO:0007669"/>
    <property type="project" value="InterPro"/>
</dbReference>
<comment type="caution">
    <text evidence="6">The sequence shown here is derived from an EMBL/GenBank/DDBJ whole genome shotgun (WGS) entry which is preliminary data.</text>
</comment>
<evidence type="ECO:0000313" key="6">
    <source>
        <dbReference type="EMBL" id="MEE1867353.1"/>
    </source>
</evidence>
<sequence>MNIGVSFRQLQVYVTVAKLGTIGAAAQRLNLSQSATSQSLSELERHLNVPLFERTGRRLVLTEVGLRQLSHAEALLDGLQRFVEGAQEPDGIIQGNLLISASSTIGTYRVPFLIDRFSDLYPGVSLQARLRNTEEVLAEVSRLEADIGLIEGPCTDERLMTEYWCDDELVVVCGAEHPLARVGRIDDAGIATQPWIIREAGSGTRSVLESAIAGHAQKLNIRMELGQSEAIREAVRAGYGLACLSKLSVIEDLHRGSLVELKSSLNLKRAFHIVWHPQRYQSPAWQALKVFLRERATEYMRSESVVGN</sequence>
<organism evidence="6 7">
    <name type="scientific">Pseudomonas auratipiscis</name>
    <dbReference type="NCBI Taxonomy" id="3115853"/>
    <lineage>
        <taxon>Bacteria</taxon>
        <taxon>Pseudomonadati</taxon>
        <taxon>Pseudomonadota</taxon>
        <taxon>Gammaproteobacteria</taxon>
        <taxon>Pseudomonadales</taxon>
        <taxon>Pseudomonadaceae</taxon>
        <taxon>Pseudomonas</taxon>
    </lineage>
</organism>
<protein>
    <submittedName>
        <fullName evidence="6">LysR substrate-binding domain-containing protein</fullName>
    </submittedName>
</protein>
<dbReference type="CDD" id="cd08420">
    <property type="entry name" value="PBP2_CysL_like"/>
    <property type="match status" value="1"/>
</dbReference>
<reference evidence="6 7" key="1">
    <citation type="submission" date="2024-01" db="EMBL/GenBank/DDBJ databases">
        <title>Unpublished Manusciprt.</title>
        <authorList>
            <person name="Duman M."/>
            <person name="Valdes E.G."/>
            <person name="Ajmi N."/>
            <person name="Altun S."/>
            <person name="Saticioglu I.B."/>
        </authorList>
    </citation>
    <scope>NUCLEOTIDE SEQUENCE [LARGE SCALE GENOMIC DNA]</scope>
    <source>
        <strain evidence="6 7">120P</strain>
    </source>
</reference>